<evidence type="ECO:0000313" key="2">
    <source>
        <dbReference type="EMBL" id="SQH73029.1"/>
    </source>
</evidence>
<accession>A0A2X4PX19</accession>
<gene>
    <name evidence="2" type="ORF">NCTC12858_00867</name>
</gene>
<dbReference type="Proteomes" id="UP000249300">
    <property type="component" value="Chromosome 1"/>
</dbReference>
<dbReference type="KEGG" id="pcre:NCTC12858_00867"/>
<dbReference type="EMBL" id="LS483447">
    <property type="protein sequence ID" value="SQH73029.1"/>
    <property type="molecule type" value="Genomic_DNA"/>
</dbReference>
<feature type="transmembrane region" description="Helical" evidence="1">
    <location>
        <begin position="39"/>
        <end position="59"/>
    </location>
</feature>
<evidence type="ECO:0008006" key="4">
    <source>
        <dbReference type="Google" id="ProtNLM"/>
    </source>
</evidence>
<protein>
    <recommendedName>
        <fullName evidence="4">Mobilization protein</fullName>
    </recommendedName>
</protein>
<feature type="transmembrane region" description="Helical" evidence="1">
    <location>
        <begin position="9"/>
        <end position="27"/>
    </location>
</feature>
<keyword evidence="3" id="KW-1185">Reference proteome</keyword>
<name>A0A2X4PX19_9PORP</name>
<dbReference type="PROSITE" id="PS51257">
    <property type="entry name" value="PROKAR_LIPOPROTEIN"/>
    <property type="match status" value="1"/>
</dbReference>
<dbReference type="AlphaFoldDB" id="A0A2X4PX19"/>
<reference evidence="2 3" key="1">
    <citation type="submission" date="2018-06" db="EMBL/GenBank/DDBJ databases">
        <authorList>
            <consortium name="Pathogen Informatics"/>
            <person name="Doyle S."/>
        </authorList>
    </citation>
    <scope>NUCLEOTIDE SEQUENCE [LARGE SCALE GENOMIC DNA]</scope>
    <source>
        <strain evidence="2 3">NCTC12858</strain>
    </source>
</reference>
<organism evidence="2 3">
    <name type="scientific">Porphyromonas crevioricanis</name>
    <dbReference type="NCBI Taxonomy" id="393921"/>
    <lineage>
        <taxon>Bacteria</taxon>
        <taxon>Pseudomonadati</taxon>
        <taxon>Bacteroidota</taxon>
        <taxon>Bacteroidia</taxon>
        <taxon>Bacteroidales</taxon>
        <taxon>Porphyromonadaceae</taxon>
        <taxon>Porphyromonas</taxon>
    </lineage>
</organism>
<sequence>MRSSGTNDNYIPAIITLGCIALFSLAVRSSALSCGADGFTAFALFVLTASIASALYFALESALAEILDKWLRPQKEQIVEGGIKQEATPPLEPNSYERHREVAQLAKAQEEQTKLDAVISYTQRTLAPYVNDCELTKLCSQITLFLLSDWTEEKGQAIKISPQLKSIDLMHLGWNISRPFGKKREEIALFLKHTFAHTLRDVEVSSIQRKLTNTEGKYLIPLCKDLVIDEHSTPLESYPKVT</sequence>
<evidence type="ECO:0000256" key="1">
    <source>
        <dbReference type="SAM" id="Phobius"/>
    </source>
</evidence>
<keyword evidence="1" id="KW-1133">Transmembrane helix</keyword>
<dbReference type="RefSeq" id="WP_023939610.1">
    <property type="nucleotide sequence ID" value="NZ_LS483447.1"/>
</dbReference>
<evidence type="ECO:0000313" key="3">
    <source>
        <dbReference type="Proteomes" id="UP000249300"/>
    </source>
</evidence>
<keyword evidence="1" id="KW-0472">Membrane</keyword>
<proteinExistence type="predicted"/>
<keyword evidence="1" id="KW-0812">Transmembrane</keyword>